<evidence type="ECO:0000256" key="1">
    <source>
        <dbReference type="SAM" id="MobiDB-lite"/>
    </source>
</evidence>
<dbReference type="EMBL" id="JAAGXA010000006">
    <property type="protein sequence ID" value="NEN78578.1"/>
    <property type="molecule type" value="Genomic_DNA"/>
</dbReference>
<accession>A0A6P0HIS9</accession>
<dbReference type="CDD" id="cd00118">
    <property type="entry name" value="LysM"/>
    <property type="match status" value="1"/>
</dbReference>
<dbReference type="SUPFAM" id="SSF54106">
    <property type="entry name" value="LysM domain"/>
    <property type="match status" value="1"/>
</dbReference>
<dbReference type="Gene3D" id="3.10.350.10">
    <property type="entry name" value="LysM domain"/>
    <property type="match status" value="1"/>
</dbReference>
<keyword evidence="2" id="KW-0812">Transmembrane</keyword>
<evidence type="ECO:0000313" key="5">
    <source>
        <dbReference type="Proteomes" id="UP000468687"/>
    </source>
</evidence>
<gene>
    <name evidence="4" type="ORF">G3T38_09835</name>
</gene>
<comment type="caution">
    <text evidence="4">The sequence shown here is derived from an EMBL/GenBank/DDBJ whole genome shotgun (WGS) entry which is preliminary data.</text>
</comment>
<reference evidence="4 5" key="1">
    <citation type="journal article" date="2014" name="Int. J. Syst. Evol. Microbiol.">
        <title>Nocardioides zeae sp. nov., isolated from the stem of Zea mays.</title>
        <authorList>
            <person name="Glaeser S.P."/>
            <person name="McInroy J.A."/>
            <person name="Busse H.J."/>
            <person name="Kampfer P."/>
        </authorList>
    </citation>
    <scope>NUCLEOTIDE SEQUENCE [LARGE SCALE GENOMIC DNA]</scope>
    <source>
        <strain evidence="4 5">JCM 30728</strain>
    </source>
</reference>
<protein>
    <submittedName>
        <fullName evidence="4">LysM peptidoglycan-binding domain-containing protein</fullName>
    </submittedName>
</protein>
<dbReference type="InterPro" id="IPR036779">
    <property type="entry name" value="LysM_dom_sf"/>
</dbReference>
<evidence type="ECO:0000256" key="2">
    <source>
        <dbReference type="SAM" id="Phobius"/>
    </source>
</evidence>
<feature type="transmembrane region" description="Helical" evidence="2">
    <location>
        <begin position="47"/>
        <end position="67"/>
    </location>
</feature>
<evidence type="ECO:0000313" key="4">
    <source>
        <dbReference type="EMBL" id="NEN78578.1"/>
    </source>
</evidence>
<dbReference type="SMART" id="SM00257">
    <property type="entry name" value="LysM"/>
    <property type="match status" value="1"/>
</dbReference>
<dbReference type="PROSITE" id="PS51782">
    <property type="entry name" value="LYSM"/>
    <property type="match status" value="1"/>
</dbReference>
<keyword evidence="2" id="KW-1133">Transmembrane helix</keyword>
<feature type="region of interest" description="Disordered" evidence="1">
    <location>
        <begin position="1"/>
        <end position="32"/>
    </location>
</feature>
<dbReference type="RefSeq" id="WP_163772134.1">
    <property type="nucleotide sequence ID" value="NZ_JAAGXA010000006.1"/>
</dbReference>
<proteinExistence type="predicted"/>
<dbReference type="InterPro" id="IPR018392">
    <property type="entry name" value="LysM"/>
</dbReference>
<sequence>MSSTAFASQLPTARAARPVRAARPARPAVRPAARAQGSLRLTRRGRLVVLVLGLVAMLALGVVLGSVSAASDGSTAGQTETIRVQSGDTLWDIAAARAGSGESVQDVIDEIRSINHLSSGALMAGDQLEVPAAG</sequence>
<organism evidence="4 5">
    <name type="scientific">Nocardioides zeae</name>
    <dbReference type="NCBI Taxonomy" id="1457234"/>
    <lineage>
        <taxon>Bacteria</taxon>
        <taxon>Bacillati</taxon>
        <taxon>Actinomycetota</taxon>
        <taxon>Actinomycetes</taxon>
        <taxon>Propionibacteriales</taxon>
        <taxon>Nocardioidaceae</taxon>
        <taxon>Nocardioides</taxon>
    </lineage>
</organism>
<feature type="domain" description="LysM" evidence="3">
    <location>
        <begin position="80"/>
        <end position="130"/>
    </location>
</feature>
<feature type="compositionally biased region" description="Low complexity" evidence="1">
    <location>
        <begin position="13"/>
        <end position="32"/>
    </location>
</feature>
<name>A0A6P0HIS9_9ACTN</name>
<feature type="compositionally biased region" description="Polar residues" evidence="1">
    <location>
        <begin position="1"/>
        <end position="11"/>
    </location>
</feature>
<dbReference type="Pfam" id="PF01476">
    <property type="entry name" value="LysM"/>
    <property type="match status" value="1"/>
</dbReference>
<keyword evidence="5" id="KW-1185">Reference proteome</keyword>
<evidence type="ECO:0000259" key="3">
    <source>
        <dbReference type="PROSITE" id="PS51782"/>
    </source>
</evidence>
<dbReference type="AlphaFoldDB" id="A0A6P0HIS9"/>
<dbReference type="Proteomes" id="UP000468687">
    <property type="component" value="Unassembled WGS sequence"/>
</dbReference>
<keyword evidence="2" id="KW-0472">Membrane</keyword>